<accession>A0A448XLL6</accession>
<dbReference type="Proteomes" id="UP000784294">
    <property type="component" value="Unassembled WGS sequence"/>
</dbReference>
<organism evidence="1 2">
    <name type="scientific">Protopolystoma xenopodis</name>
    <dbReference type="NCBI Taxonomy" id="117903"/>
    <lineage>
        <taxon>Eukaryota</taxon>
        <taxon>Metazoa</taxon>
        <taxon>Spiralia</taxon>
        <taxon>Lophotrochozoa</taxon>
        <taxon>Platyhelminthes</taxon>
        <taxon>Monogenea</taxon>
        <taxon>Polyopisthocotylea</taxon>
        <taxon>Polystomatidea</taxon>
        <taxon>Polystomatidae</taxon>
        <taxon>Protopolystoma</taxon>
    </lineage>
</organism>
<name>A0A448XLL6_9PLAT</name>
<keyword evidence="2" id="KW-1185">Reference proteome</keyword>
<dbReference type="EMBL" id="CAAALY010261676">
    <property type="protein sequence ID" value="VEL39563.1"/>
    <property type="molecule type" value="Genomic_DNA"/>
</dbReference>
<dbReference type="AlphaFoldDB" id="A0A448XLL6"/>
<evidence type="ECO:0000313" key="2">
    <source>
        <dbReference type="Proteomes" id="UP000784294"/>
    </source>
</evidence>
<protein>
    <submittedName>
        <fullName evidence="1">Uncharacterized protein</fullName>
    </submittedName>
</protein>
<proteinExistence type="predicted"/>
<reference evidence="1" key="1">
    <citation type="submission" date="2018-11" db="EMBL/GenBank/DDBJ databases">
        <authorList>
            <consortium name="Pathogen Informatics"/>
        </authorList>
    </citation>
    <scope>NUCLEOTIDE SEQUENCE</scope>
</reference>
<gene>
    <name evidence="1" type="ORF">PXEA_LOCUS33003</name>
</gene>
<comment type="caution">
    <text evidence="1">The sequence shown here is derived from an EMBL/GenBank/DDBJ whole genome shotgun (WGS) entry which is preliminary data.</text>
</comment>
<evidence type="ECO:0000313" key="1">
    <source>
        <dbReference type="EMBL" id="VEL39563.1"/>
    </source>
</evidence>
<sequence>MPSVHLHLVPVQPKKAVLQVTGSSKSAPDIVIPSLFYTNVLIADSDGLRCQHTLHIVPSFHSFHRHFASSASLETQLLLPQLMREQLPLKQDCHPFCLAESAGCIHQHLLHHHRFMLQDERGIAAIFAPSALSASQHSLRARN</sequence>